<dbReference type="InterPro" id="IPR016704">
    <property type="entry name" value="Conjugal_tfr_TrbD"/>
</dbReference>
<accession>A0A971S2N5</accession>
<reference evidence="6" key="1">
    <citation type="journal article" date="2020" name="Biotechnol. Biofuels">
        <title>New insights from the biogas microbiome by comprehensive genome-resolved metagenomics of nearly 1600 species originating from multiple anaerobic digesters.</title>
        <authorList>
            <person name="Campanaro S."/>
            <person name="Treu L."/>
            <person name="Rodriguez-R L.M."/>
            <person name="Kovalovszki A."/>
            <person name="Ziels R.M."/>
            <person name="Maus I."/>
            <person name="Zhu X."/>
            <person name="Kougias P.G."/>
            <person name="Basile A."/>
            <person name="Luo G."/>
            <person name="Schluter A."/>
            <person name="Konstantinidis K.T."/>
            <person name="Angelidaki I."/>
        </authorList>
    </citation>
    <scope>NUCLEOTIDE SEQUENCE</scope>
    <source>
        <strain evidence="6">AS06rmzACSIP_7</strain>
    </source>
</reference>
<dbReference type="GO" id="GO:0016020">
    <property type="term" value="C:membrane"/>
    <property type="evidence" value="ECO:0007669"/>
    <property type="project" value="UniProtKB-SubCell"/>
</dbReference>
<comment type="caution">
    <text evidence="6">The sequence shown here is derived from an EMBL/GenBank/DDBJ whole genome shotgun (WGS) entry which is preliminary data.</text>
</comment>
<evidence type="ECO:0000256" key="3">
    <source>
        <dbReference type="ARBA" id="ARBA00022989"/>
    </source>
</evidence>
<gene>
    <name evidence="6" type="ORF">GXY80_15565</name>
</gene>
<protein>
    <submittedName>
        <fullName evidence="6">Conjugal transfer protein</fullName>
    </submittedName>
</protein>
<evidence type="ECO:0000256" key="1">
    <source>
        <dbReference type="ARBA" id="ARBA00004370"/>
    </source>
</evidence>
<evidence type="ECO:0000256" key="4">
    <source>
        <dbReference type="ARBA" id="ARBA00023136"/>
    </source>
</evidence>
<evidence type="ECO:0000313" key="6">
    <source>
        <dbReference type="EMBL" id="NLW36874.1"/>
    </source>
</evidence>
<evidence type="ECO:0000256" key="5">
    <source>
        <dbReference type="SAM" id="Phobius"/>
    </source>
</evidence>
<sequence>MDGYEIPLHRALTEQILMGGVPRPIAILNGTIGAAFGIGLHSFYVIPFCLFVHIGAVVMTKRDPQFFDCFRRHIKQKAYYST</sequence>
<keyword evidence="2 5" id="KW-0812">Transmembrane</keyword>
<evidence type="ECO:0000256" key="2">
    <source>
        <dbReference type="ARBA" id="ARBA00022692"/>
    </source>
</evidence>
<dbReference type="AlphaFoldDB" id="A0A971S2N5"/>
<comment type="subcellular location">
    <subcellularLocation>
        <location evidence="1">Membrane</location>
    </subcellularLocation>
</comment>
<dbReference type="EMBL" id="JAAYEE010000315">
    <property type="protein sequence ID" value="NLW36874.1"/>
    <property type="molecule type" value="Genomic_DNA"/>
</dbReference>
<dbReference type="Proteomes" id="UP000777265">
    <property type="component" value="Unassembled WGS sequence"/>
</dbReference>
<keyword evidence="3 5" id="KW-1133">Transmembrane helix</keyword>
<reference evidence="6" key="2">
    <citation type="submission" date="2020-01" db="EMBL/GenBank/DDBJ databases">
        <authorList>
            <person name="Campanaro S."/>
        </authorList>
    </citation>
    <scope>NUCLEOTIDE SEQUENCE</scope>
    <source>
        <strain evidence="6">AS06rmzACSIP_7</strain>
    </source>
</reference>
<proteinExistence type="predicted"/>
<dbReference type="InterPro" id="IPR007792">
    <property type="entry name" value="T4SS_VirB3/TrbD/AvhB"/>
</dbReference>
<dbReference type="Pfam" id="PF05101">
    <property type="entry name" value="VirB3"/>
    <property type="match status" value="1"/>
</dbReference>
<keyword evidence="4 5" id="KW-0472">Membrane</keyword>
<name>A0A971S2N5_9BACT</name>
<evidence type="ECO:0000313" key="7">
    <source>
        <dbReference type="Proteomes" id="UP000777265"/>
    </source>
</evidence>
<dbReference type="PIRSF" id="PIRSF017854">
    <property type="entry name" value="T4SS_TrbD"/>
    <property type="match status" value="1"/>
</dbReference>
<feature type="transmembrane region" description="Helical" evidence="5">
    <location>
        <begin position="32"/>
        <end position="58"/>
    </location>
</feature>
<organism evidence="6 7">
    <name type="scientific">Syntrophorhabdus aromaticivorans</name>
    <dbReference type="NCBI Taxonomy" id="328301"/>
    <lineage>
        <taxon>Bacteria</taxon>
        <taxon>Pseudomonadati</taxon>
        <taxon>Thermodesulfobacteriota</taxon>
        <taxon>Syntrophorhabdia</taxon>
        <taxon>Syntrophorhabdales</taxon>
        <taxon>Syntrophorhabdaceae</taxon>
        <taxon>Syntrophorhabdus</taxon>
    </lineage>
</organism>